<dbReference type="Gene3D" id="2.160.20.80">
    <property type="entry name" value="E3 ubiquitin-protein ligase SopA"/>
    <property type="match status" value="1"/>
</dbReference>
<keyword evidence="2" id="KW-0812">Transmembrane</keyword>
<dbReference type="EMBL" id="JAQOSQ010000005">
    <property type="protein sequence ID" value="MDJ1183000.1"/>
    <property type="molecule type" value="Genomic_DNA"/>
</dbReference>
<dbReference type="SUPFAM" id="SSF141571">
    <property type="entry name" value="Pentapeptide repeat-like"/>
    <property type="match status" value="1"/>
</dbReference>
<accession>A0ABT7BUY8</accession>
<protein>
    <submittedName>
        <fullName evidence="3">Pentapeptide repeat-containing protein</fullName>
    </submittedName>
</protein>
<feature type="transmembrane region" description="Helical" evidence="2">
    <location>
        <begin position="102"/>
        <end position="122"/>
    </location>
</feature>
<dbReference type="Proteomes" id="UP001232992">
    <property type="component" value="Unassembled WGS sequence"/>
</dbReference>
<feature type="compositionally biased region" description="Pro residues" evidence="1">
    <location>
        <begin position="12"/>
        <end position="25"/>
    </location>
</feature>
<dbReference type="RefSeq" id="WP_283757654.1">
    <property type="nucleotide sequence ID" value="NZ_JAQOSQ010000005.1"/>
</dbReference>
<feature type="region of interest" description="Disordered" evidence="1">
    <location>
        <begin position="1"/>
        <end position="25"/>
    </location>
</feature>
<evidence type="ECO:0000256" key="2">
    <source>
        <dbReference type="SAM" id="Phobius"/>
    </source>
</evidence>
<gene>
    <name evidence="3" type="ORF">PMH09_07315</name>
</gene>
<keyword evidence="2" id="KW-0472">Membrane</keyword>
<dbReference type="Pfam" id="PF00805">
    <property type="entry name" value="Pentapeptide"/>
    <property type="match status" value="1"/>
</dbReference>
<feature type="transmembrane region" description="Helical" evidence="2">
    <location>
        <begin position="47"/>
        <end position="65"/>
    </location>
</feature>
<dbReference type="InterPro" id="IPR001646">
    <property type="entry name" value="5peptide_repeat"/>
</dbReference>
<feature type="transmembrane region" description="Helical" evidence="2">
    <location>
        <begin position="71"/>
        <end position="90"/>
    </location>
</feature>
<evidence type="ECO:0000256" key="1">
    <source>
        <dbReference type="SAM" id="MobiDB-lite"/>
    </source>
</evidence>
<evidence type="ECO:0000313" key="4">
    <source>
        <dbReference type="Proteomes" id="UP001232992"/>
    </source>
</evidence>
<comment type="caution">
    <text evidence="3">The sequence shown here is derived from an EMBL/GenBank/DDBJ whole genome shotgun (WGS) entry which is preliminary data.</text>
</comment>
<reference evidence="3 4" key="1">
    <citation type="submission" date="2023-01" db="EMBL/GenBank/DDBJ databases">
        <title>Novel diversity within Roseofilum (Cyanobacteria; Desertifilaceae) from marine benthic mats with descriptions of four novel species.</title>
        <authorList>
            <person name="Wang Y."/>
            <person name="Berthold D.E."/>
            <person name="Hu J."/>
            <person name="Lefler F.W."/>
            <person name="Laughinghouse H.D. IV."/>
        </authorList>
    </citation>
    <scope>NUCLEOTIDE SEQUENCE [LARGE SCALE GENOMIC DNA]</scope>
    <source>
        <strain evidence="3 4">BLCC-M143</strain>
    </source>
</reference>
<feature type="region of interest" description="Disordered" evidence="1">
    <location>
        <begin position="340"/>
        <end position="367"/>
    </location>
</feature>
<organism evidence="3 4">
    <name type="scientific">Roseofilum casamattae BLCC-M143</name>
    <dbReference type="NCBI Taxonomy" id="3022442"/>
    <lineage>
        <taxon>Bacteria</taxon>
        <taxon>Bacillati</taxon>
        <taxon>Cyanobacteriota</taxon>
        <taxon>Cyanophyceae</taxon>
        <taxon>Desertifilales</taxon>
        <taxon>Desertifilaceae</taxon>
        <taxon>Roseofilum</taxon>
        <taxon>Roseofilum casamattae</taxon>
    </lineage>
</organism>
<keyword evidence="4" id="KW-1185">Reference proteome</keyword>
<evidence type="ECO:0000313" key="3">
    <source>
        <dbReference type="EMBL" id="MDJ1183000.1"/>
    </source>
</evidence>
<proteinExistence type="predicted"/>
<keyword evidence="2" id="KW-1133">Transmembrane helix</keyword>
<name>A0ABT7BUY8_9CYAN</name>
<feature type="transmembrane region" description="Helical" evidence="2">
    <location>
        <begin position="142"/>
        <end position="163"/>
    </location>
</feature>
<sequence>MADPSSSEIAPIQPPANPRSAPEPTPSTLLPQEVGFYRGTNKRAPSGDWIMAIAVAVMFVGLSLHNPWLGFSGAGVAFAIALRLVWPTLARTLNDLTEQQRSQLVGFLGLFVSLAGLLNYAGVYRAISNWLDRVKWDEFGSWADWVGALGQILIAILAVYISWRQYVISKDLTIQQNTITQQQTIDAFFQGISELALDDEGMLEDWPQERCFAEGRTAAILSSVNAQGKAKVIRFLSQSNLLTPLRRDYHLGRPIFDGRGGYQEDRMNGVRVIDLGVMLAGAYLRRTDLRWTELSEAYLVRTNLSHCDLTKANLSRAVLYEANLEGADLKGTRLFYGSAKTATPRDKPKSQQQAVNGRPSTPNYKTGEYTGAVVERVDFSEVKELSEEQRYYCCSWCGQASRNTIPGGCQGIPNLLGR</sequence>
<feature type="compositionally biased region" description="Polar residues" evidence="1">
    <location>
        <begin position="350"/>
        <end position="364"/>
    </location>
</feature>